<protein>
    <submittedName>
        <fullName evidence="1">Uncharacterized protein</fullName>
    </submittedName>
</protein>
<dbReference type="Proteomes" id="UP001159405">
    <property type="component" value="Unassembled WGS sequence"/>
</dbReference>
<gene>
    <name evidence="1" type="ORF">PLOB_00043323</name>
</gene>
<accession>A0ABN8PK50</accession>
<organism evidence="1 2">
    <name type="scientific">Porites lobata</name>
    <dbReference type="NCBI Taxonomy" id="104759"/>
    <lineage>
        <taxon>Eukaryota</taxon>
        <taxon>Metazoa</taxon>
        <taxon>Cnidaria</taxon>
        <taxon>Anthozoa</taxon>
        <taxon>Hexacorallia</taxon>
        <taxon>Scleractinia</taxon>
        <taxon>Fungiina</taxon>
        <taxon>Poritidae</taxon>
        <taxon>Porites</taxon>
    </lineage>
</organism>
<comment type="caution">
    <text evidence="1">The sequence shown here is derived from an EMBL/GenBank/DDBJ whole genome shotgun (WGS) entry which is preliminary data.</text>
</comment>
<evidence type="ECO:0000313" key="2">
    <source>
        <dbReference type="Proteomes" id="UP001159405"/>
    </source>
</evidence>
<reference evidence="1 2" key="1">
    <citation type="submission" date="2022-05" db="EMBL/GenBank/DDBJ databases">
        <authorList>
            <consortium name="Genoscope - CEA"/>
            <person name="William W."/>
        </authorList>
    </citation>
    <scope>NUCLEOTIDE SEQUENCE [LARGE SCALE GENOMIC DNA]</scope>
</reference>
<sequence length="199" mass="22574">MVTSVHKRGFDCQPYQVNMAATTSETNSSRYPSEKSVKEALDMLKPPGILSKAYNQFQLKRYQVLQCMLRGNVYSSFILKQFKTIQSSSKQTESRVDETFLTLELFQSQTELTKMGDYPGSGYKMSSYGLKTYNPQETVGQWTQCCKVETRVAVPSLSSSVIGHPQRNPLEFPDRQHVRVEICKKDFLRLGGTNIGDTD</sequence>
<evidence type="ECO:0000313" key="1">
    <source>
        <dbReference type="EMBL" id="CAH3143312.1"/>
    </source>
</evidence>
<dbReference type="EMBL" id="CALNXK010000070">
    <property type="protein sequence ID" value="CAH3143312.1"/>
    <property type="molecule type" value="Genomic_DNA"/>
</dbReference>
<name>A0ABN8PK50_9CNID</name>
<proteinExistence type="predicted"/>
<keyword evidence="2" id="KW-1185">Reference proteome</keyword>